<accession>A0A644SMK2</accession>
<dbReference type="CDD" id="cd03801">
    <property type="entry name" value="GT4_PimA-like"/>
    <property type="match status" value="1"/>
</dbReference>
<organism evidence="2">
    <name type="scientific">bioreactor metagenome</name>
    <dbReference type="NCBI Taxonomy" id="1076179"/>
    <lineage>
        <taxon>unclassified sequences</taxon>
        <taxon>metagenomes</taxon>
        <taxon>ecological metagenomes</taxon>
    </lineage>
</organism>
<dbReference type="InterPro" id="IPR001296">
    <property type="entry name" value="Glyco_trans_1"/>
</dbReference>
<evidence type="ECO:0000259" key="1">
    <source>
        <dbReference type="Pfam" id="PF00534"/>
    </source>
</evidence>
<dbReference type="GO" id="GO:0016757">
    <property type="term" value="F:glycosyltransferase activity"/>
    <property type="evidence" value="ECO:0007669"/>
    <property type="project" value="UniProtKB-KW"/>
</dbReference>
<keyword evidence="2" id="KW-0328">Glycosyltransferase</keyword>
<sequence>MKILFALGTFFPSKTGGPATILYWHAKELSKNGIRSTVLTTNRGVVDQLYQDKTVKDNNLTIHYNKQTFLEYKTIFKAIKEVKNARIVHLNSIFEKISIFVFFFTKMFYPEKKIVWSVRGELSLEALKFSPKRKQLLINFYKILTNNISFHATSKKEYNEIKNFFPTAEVITIPNLIKSPERLHHPIQNDFLFVGRIHPIKGIDRLIEACAKSEKFLNSNYRLLIVGKAEKSQLTFYNNLLKIIEENHLQDKVIFLGHQDGKEKEKYYAQSKFLFLTSDSENFGNVVIESLNQGTPVVASLGTPWEILEEYKAGFHIQNSAEEIAKIFDKIIELPEEEYAAYRENAVKLVDQNYNIDSQFYKWIEAYQNVLK</sequence>
<dbReference type="Gene3D" id="3.40.50.2000">
    <property type="entry name" value="Glycogen Phosphorylase B"/>
    <property type="match status" value="2"/>
</dbReference>
<feature type="domain" description="Glycosyl transferase family 1" evidence="1">
    <location>
        <begin position="188"/>
        <end position="347"/>
    </location>
</feature>
<name>A0A644SMK2_9ZZZZ</name>
<dbReference type="SUPFAM" id="SSF53756">
    <property type="entry name" value="UDP-Glycosyltransferase/glycogen phosphorylase"/>
    <property type="match status" value="1"/>
</dbReference>
<dbReference type="EMBL" id="VSSQ01000001">
    <property type="protein sequence ID" value="MPL54842.1"/>
    <property type="molecule type" value="Genomic_DNA"/>
</dbReference>
<dbReference type="AlphaFoldDB" id="A0A644SMK2"/>
<dbReference type="EC" id="2.4.1.-" evidence="2"/>
<dbReference type="PANTHER" id="PTHR12526">
    <property type="entry name" value="GLYCOSYLTRANSFERASE"/>
    <property type="match status" value="1"/>
</dbReference>
<comment type="caution">
    <text evidence="2">The sequence shown here is derived from an EMBL/GenBank/DDBJ whole genome shotgun (WGS) entry which is preliminary data.</text>
</comment>
<dbReference type="Pfam" id="PF00534">
    <property type="entry name" value="Glycos_transf_1"/>
    <property type="match status" value="1"/>
</dbReference>
<evidence type="ECO:0000313" key="2">
    <source>
        <dbReference type="EMBL" id="MPL54842.1"/>
    </source>
</evidence>
<reference evidence="2" key="1">
    <citation type="submission" date="2019-08" db="EMBL/GenBank/DDBJ databases">
        <authorList>
            <person name="Kucharzyk K."/>
            <person name="Murdoch R.W."/>
            <person name="Higgins S."/>
            <person name="Loffler F."/>
        </authorList>
    </citation>
    <scope>NUCLEOTIDE SEQUENCE</scope>
</reference>
<dbReference type="PANTHER" id="PTHR12526:SF637">
    <property type="entry name" value="GLYCOSYLTRANSFERASE EPSF-RELATED"/>
    <property type="match status" value="1"/>
</dbReference>
<proteinExistence type="predicted"/>
<protein>
    <submittedName>
        <fullName evidence="2">Glycosyltransferase Gtf1</fullName>
        <ecNumber evidence="2">2.4.1.-</ecNumber>
    </submittedName>
</protein>
<keyword evidence="2" id="KW-0808">Transferase</keyword>
<gene>
    <name evidence="2" type="primary">gtf1_7</name>
    <name evidence="2" type="ORF">SDC9_00308</name>
</gene>